<dbReference type="Pfam" id="PF05235">
    <property type="entry name" value="CHAD"/>
    <property type="match status" value="1"/>
</dbReference>
<dbReference type="SUPFAM" id="SSF55154">
    <property type="entry name" value="CYTH-like phosphatases"/>
    <property type="match status" value="1"/>
</dbReference>
<evidence type="ECO:0000259" key="2">
    <source>
        <dbReference type="PROSITE" id="PS51708"/>
    </source>
</evidence>
<keyword evidence="3" id="KW-0378">Hydrolase</keyword>
<dbReference type="InterPro" id="IPR033469">
    <property type="entry name" value="CYTH-like_dom_sf"/>
</dbReference>
<dbReference type="CDD" id="cd07756">
    <property type="entry name" value="CYTH-like_Pase_CHAD"/>
    <property type="match status" value="1"/>
</dbReference>
<dbReference type="PANTHER" id="PTHR39569:SF1">
    <property type="entry name" value="INORGANIC TRIPHOSPHATASE"/>
    <property type="match status" value="1"/>
</dbReference>
<feature type="domain" description="CYTH" evidence="1">
    <location>
        <begin position="6"/>
        <end position="206"/>
    </location>
</feature>
<dbReference type="EMBL" id="FMIQ01000075">
    <property type="protein sequence ID" value="SCM54622.1"/>
    <property type="molecule type" value="Genomic_DNA"/>
</dbReference>
<dbReference type="PROSITE" id="PS51707">
    <property type="entry name" value="CYTH"/>
    <property type="match status" value="1"/>
</dbReference>
<dbReference type="InterPro" id="IPR023577">
    <property type="entry name" value="CYTH_domain"/>
</dbReference>
<organism evidence="3 4">
    <name type="scientific">Hafnia alvei</name>
    <dbReference type="NCBI Taxonomy" id="569"/>
    <lineage>
        <taxon>Bacteria</taxon>
        <taxon>Pseudomonadati</taxon>
        <taxon>Pseudomonadota</taxon>
        <taxon>Gammaproteobacteria</taxon>
        <taxon>Enterobacterales</taxon>
        <taxon>Hafniaceae</taxon>
        <taxon>Hafnia</taxon>
    </lineage>
</organism>
<accession>A0A1C6Z607</accession>
<feature type="domain" description="CHAD" evidence="2">
    <location>
        <begin position="222"/>
        <end position="439"/>
    </location>
</feature>
<evidence type="ECO:0000259" key="1">
    <source>
        <dbReference type="PROSITE" id="PS51707"/>
    </source>
</evidence>
<dbReference type="AlphaFoldDB" id="A0A1C6Z607"/>
<dbReference type="Pfam" id="PF01928">
    <property type="entry name" value="CYTH"/>
    <property type="match status" value="1"/>
</dbReference>
<dbReference type="PANTHER" id="PTHR39569">
    <property type="entry name" value="INORGANIC TRIPHOSPHATASE"/>
    <property type="match status" value="1"/>
</dbReference>
<dbReference type="Gene3D" id="2.40.320.10">
    <property type="entry name" value="Hypothetical Protein Pfu-838710-001"/>
    <property type="match status" value="1"/>
</dbReference>
<reference evidence="3 4" key="1">
    <citation type="submission" date="2016-09" db="EMBL/GenBank/DDBJ databases">
        <authorList>
            <person name="Capua I."/>
            <person name="De Benedictis P."/>
            <person name="Joannis T."/>
            <person name="Lombin L.H."/>
            <person name="Cattoli G."/>
        </authorList>
    </citation>
    <scope>NUCLEOTIDE SEQUENCE [LARGE SCALE GENOMIC DNA]</scope>
    <source>
        <strain evidence="3 4">GB001</strain>
    </source>
</reference>
<proteinExistence type="predicted"/>
<dbReference type="GO" id="GO:0050355">
    <property type="term" value="F:inorganic triphosphate phosphatase activity"/>
    <property type="evidence" value="ECO:0007669"/>
    <property type="project" value="UniProtKB-EC"/>
</dbReference>
<dbReference type="PROSITE" id="PS51708">
    <property type="entry name" value="CHAD"/>
    <property type="match status" value="1"/>
</dbReference>
<dbReference type="Proteomes" id="UP000094844">
    <property type="component" value="Unassembled WGS sequence"/>
</dbReference>
<dbReference type="InterPro" id="IPR039013">
    <property type="entry name" value="YgiF"/>
</dbReference>
<dbReference type="OrthoDB" id="3034217at2"/>
<dbReference type="GO" id="GO:0046872">
    <property type="term" value="F:metal ion binding"/>
    <property type="evidence" value="ECO:0007669"/>
    <property type="project" value="TreeGrafter"/>
</dbReference>
<sequence length="444" mass="49991">MTEAMNVEIELKFIATPEVAEQLSQRLAPWPNVHTAAQKLTNIYYETADNTLRSYDMGLRIRGYGDRYEMTLKTAGKTVGGLHQRPEFNVDLKSAELDIHLLPAEVWPEGCDLQALQAALSPVFSTHFAREKWVVTYRSSEIEVALDQGEVKAGELSEPLYEIELELKSGSREDLLSFAQELATEGGLRLGSLSKAARGYHLAKGNPEREIVPLGILNVAPKANVEQGMSDAFTFALRHWQANEEVWLHGDRKAQKSVLEAIELLRQIFVLFGGLVPRKASTALRAGLTELEEQLATPRLDAKKVCFSPLYLNTQLALTRWIATAEWRSFVTDKTQTKLNGSFKRFADIMLGRTGAELKEAFEHVQHGGEYQDKYVRLVRQLLLFHVLSGAYPEESVAEYLSGWQTLQQAIIQKQDAYIESTRKHAMDQPTFWLNGTQKPSVND</sequence>
<dbReference type="InterPro" id="IPR007899">
    <property type="entry name" value="CHAD_dom"/>
</dbReference>
<evidence type="ECO:0000313" key="4">
    <source>
        <dbReference type="Proteomes" id="UP000094844"/>
    </source>
</evidence>
<dbReference type="EC" id="3.6.1.25" evidence="3"/>
<protein>
    <submittedName>
        <fullName evidence="3">Triphosphatase</fullName>
        <ecNumber evidence="3">3.6.1.25</ecNumber>
    </submittedName>
</protein>
<dbReference type="SMART" id="SM01118">
    <property type="entry name" value="CYTH"/>
    <property type="match status" value="1"/>
</dbReference>
<name>A0A1C6Z607_HAFAL</name>
<gene>
    <name evidence="3" type="ORF">BN1044_04131</name>
</gene>
<evidence type="ECO:0000313" key="3">
    <source>
        <dbReference type="EMBL" id="SCM54622.1"/>
    </source>
</evidence>
<dbReference type="STRING" id="569.A6V27_03930"/>